<accession>A0A8J7KJ32</accession>
<dbReference type="RefSeq" id="WP_197003457.1">
    <property type="nucleotide sequence ID" value="NZ_BONS01000015.1"/>
</dbReference>
<evidence type="ECO:0000313" key="2">
    <source>
        <dbReference type="EMBL" id="MBG6136489.1"/>
    </source>
</evidence>
<dbReference type="EMBL" id="JADOUF010000001">
    <property type="protein sequence ID" value="MBG6136489.1"/>
    <property type="molecule type" value="Genomic_DNA"/>
</dbReference>
<proteinExistence type="predicted"/>
<evidence type="ECO:0000259" key="1">
    <source>
        <dbReference type="Pfam" id="PF19493"/>
    </source>
</evidence>
<protein>
    <recommendedName>
        <fullName evidence="1">Trypsin-co-occurring domain-containing protein</fullName>
    </recommendedName>
</protein>
<dbReference type="Proteomes" id="UP000622552">
    <property type="component" value="Unassembled WGS sequence"/>
</dbReference>
<dbReference type="AlphaFoldDB" id="A0A8J7KJ32"/>
<feature type="domain" description="Trypsin-co-occurring" evidence="1">
    <location>
        <begin position="8"/>
        <end position="99"/>
    </location>
</feature>
<name>A0A8J7KJ32_9ACTN</name>
<keyword evidence="3" id="KW-1185">Reference proteome</keyword>
<dbReference type="NCBIfam" id="NF041216">
    <property type="entry name" value="CU044_2847_fam"/>
    <property type="match status" value="1"/>
</dbReference>
<gene>
    <name evidence="2" type="ORF">IW245_002683</name>
</gene>
<evidence type="ECO:0000313" key="3">
    <source>
        <dbReference type="Proteomes" id="UP000622552"/>
    </source>
</evidence>
<reference evidence="2" key="1">
    <citation type="submission" date="2020-11" db="EMBL/GenBank/DDBJ databases">
        <title>Sequencing the genomes of 1000 actinobacteria strains.</title>
        <authorList>
            <person name="Klenk H.-P."/>
        </authorList>
    </citation>
    <scope>NUCLEOTIDE SEQUENCE</scope>
    <source>
        <strain evidence="2">DSM 45356</strain>
    </source>
</reference>
<comment type="caution">
    <text evidence="2">The sequence shown here is derived from an EMBL/GenBank/DDBJ whole genome shotgun (WGS) entry which is preliminary data.</text>
</comment>
<sequence length="105" mass="11150">MQELVELKLPDGQLIWARVEPDMSPRDVGLGSRLLTLDGLEETLRAIATNVRSGLRAARPDETSVEFGLELALGGQGGVVAALVGVGGKATIKVNLKWTAETEEP</sequence>
<organism evidence="2 3">
    <name type="scientific">Longispora fulva</name>
    <dbReference type="NCBI Taxonomy" id="619741"/>
    <lineage>
        <taxon>Bacteria</taxon>
        <taxon>Bacillati</taxon>
        <taxon>Actinomycetota</taxon>
        <taxon>Actinomycetes</taxon>
        <taxon>Micromonosporales</taxon>
        <taxon>Micromonosporaceae</taxon>
        <taxon>Longispora</taxon>
    </lineage>
</organism>
<dbReference type="Pfam" id="PF19493">
    <property type="entry name" value="Trypco1"/>
    <property type="match status" value="1"/>
</dbReference>
<dbReference type="InterPro" id="IPR045794">
    <property type="entry name" value="Trypco1"/>
</dbReference>